<dbReference type="AlphaFoldDB" id="A0A1I6DAM1"/>
<dbReference type="Gene3D" id="3.40.920.10">
    <property type="entry name" value="Pyruvate-ferredoxin oxidoreductase, PFOR, domain III"/>
    <property type="match status" value="1"/>
</dbReference>
<evidence type="ECO:0000259" key="2">
    <source>
        <dbReference type="Pfam" id="PF01558"/>
    </source>
</evidence>
<evidence type="ECO:0000256" key="1">
    <source>
        <dbReference type="ARBA" id="ARBA00023002"/>
    </source>
</evidence>
<dbReference type="GO" id="GO:0016903">
    <property type="term" value="F:oxidoreductase activity, acting on the aldehyde or oxo group of donors"/>
    <property type="evidence" value="ECO:0007669"/>
    <property type="project" value="InterPro"/>
</dbReference>
<dbReference type="InterPro" id="IPR019752">
    <property type="entry name" value="Pyrv/ketoisovalerate_OxRed_cat"/>
</dbReference>
<dbReference type="Pfam" id="PF01558">
    <property type="entry name" value="POR"/>
    <property type="match status" value="1"/>
</dbReference>
<evidence type="ECO:0000313" key="4">
    <source>
        <dbReference type="Proteomes" id="UP000199584"/>
    </source>
</evidence>
<feature type="domain" description="Pyruvate/ketoisovalerate oxidoreductase catalytic" evidence="2">
    <location>
        <begin position="11"/>
        <end position="175"/>
    </location>
</feature>
<organism evidence="3 4">
    <name type="scientific">Desulfoscipio geothermicus DSM 3669</name>
    <dbReference type="NCBI Taxonomy" id="1121426"/>
    <lineage>
        <taxon>Bacteria</taxon>
        <taxon>Bacillati</taxon>
        <taxon>Bacillota</taxon>
        <taxon>Clostridia</taxon>
        <taxon>Eubacteriales</taxon>
        <taxon>Desulfallaceae</taxon>
        <taxon>Desulfoscipio</taxon>
    </lineage>
</organism>
<dbReference type="RefSeq" id="WP_092482589.1">
    <property type="nucleotide sequence ID" value="NZ_FOYM01000008.1"/>
</dbReference>
<dbReference type="PANTHER" id="PTHR42730:SF1">
    <property type="entry name" value="2-OXOGLUTARATE SYNTHASE SUBUNIT KORC"/>
    <property type="match status" value="1"/>
</dbReference>
<evidence type="ECO:0000313" key="3">
    <source>
        <dbReference type="EMBL" id="SFR02505.1"/>
    </source>
</evidence>
<proteinExistence type="predicted"/>
<reference evidence="4" key="1">
    <citation type="submission" date="2016-10" db="EMBL/GenBank/DDBJ databases">
        <authorList>
            <person name="Varghese N."/>
            <person name="Submissions S."/>
        </authorList>
    </citation>
    <scope>NUCLEOTIDE SEQUENCE [LARGE SCALE GENOMIC DNA]</scope>
    <source>
        <strain evidence="4">DSM 3669</strain>
    </source>
</reference>
<dbReference type="PANTHER" id="PTHR42730">
    <property type="entry name" value="2-OXOGLUTARATE SYNTHASE SUBUNIT KORC"/>
    <property type="match status" value="1"/>
</dbReference>
<dbReference type="InterPro" id="IPR052554">
    <property type="entry name" value="2-oxoglutarate_synth_KorC"/>
</dbReference>
<dbReference type="OrthoDB" id="9789125at2"/>
<gene>
    <name evidence="3" type="ORF">SAMN05660706_10815</name>
</gene>
<dbReference type="InterPro" id="IPR002869">
    <property type="entry name" value="Pyrv_flavodox_OxRed_cen"/>
</dbReference>
<keyword evidence="1" id="KW-0560">Oxidoreductase</keyword>
<accession>A0A1I6DAM1</accession>
<dbReference type="SUPFAM" id="SSF53323">
    <property type="entry name" value="Pyruvate-ferredoxin oxidoreductase, PFOR, domain III"/>
    <property type="match status" value="1"/>
</dbReference>
<dbReference type="STRING" id="39060.SAMN05660706_10815"/>
<name>A0A1I6DAM1_9FIRM</name>
<dbReference type="Proteomes" id="UP000199584">
    <property type="component" value="Unassembled WGS sequence"/>
</dbReference>
<protein>
    <submittedName>
        <fullName evidence="3">2-oxoglutarate ferredoxin oxidoreductase subunit gamma</fullName>
    </submittedName>
</protein>
<sequence length="186" mass="19796">MFEGILIAGFGGQGVLSTGQLLAYAGMMEDKHVAWIPSYGPEMRGGTANCGITISDQPISSPVVSEPTVLIAMNRPSLEKFEPAVVPGGLILVNSSLINIKTKRTDVRTVYMPANDLAEELGNSKVANNIILGALLELTGVVSADAVLESLKKVLPPKRHNLIPVNAEALEKGRELACKFKEKKSS</sequence>
<keyword evidence="4" id="KW-1185">Reference proteome</keyword>
<dbReference type="EMBL" id="FOYM01000008">
    <property type="protein sequence ID" value="SFR02505.1"/>
    <property type="molecule type" value="Genomic_DNA"/>
</dbReference>